<evidence type="ECO:0000313" key="1">
    <source>
        <dbReference type="EMBL" id="MDT0555253.1"/>
    </source>
</evidence>
<sequence length="203" mass="23245">MRLFLLGFILFFFLKCGSKTTNTSKDIINSADTEVTETNSNTNDVIISEETTLPPGAVIGNYINKETSFYAFVKKINKNKGITSIHFENNYTPPILIKETYGATIETLRFPEFESDLLLVTAKLKDPIFNKYFLYQFKNGKWVLVVNGFAIHEDNINEVSTPIEVDPNNPNNMLRFYSVFDLDKTSDKGYTWRLLQESVPIIK</sequence>
<organism evidence="1 2">
    <name type="scientific">Patiriisocius hiemis</name>
    <dbReference type="NCBI Taxonomy" id="3075604"/>
    <lineage>
        <taxon>Bacteria</taxon>
        <taxon>Pseudomonadati</taxon>
        <taxon>Bacteroidota</taxon>
        <taxon>Flavobacteriia</taxon>
        <taxon>Flavobacteriales</taxon>
        <taxon>Flavobacteriaceae</taxon>
        <taxon>Patiriisocius</taxon>
    </lineage>
</organism>
<name>A0ABU2YDX7_9FLAO</name>
<proteinExistence type="predicted"/>
<comment type="caution">
    <text evidence="1">The sequence shown here is derived from an EMBL/GenBank/DDBJ whole genome shotgun (WGS) entry which is preliminary data.</text>
</comment>
<accession>A0ABU2YDX7</accession>
<protein>
    <recommendedName>
        <fullName evidence="3">Lipoprotein</fullName>
    </recommendedName>
</protein>
<evidence type="ECO:0008006" key="3">
    <source>
        <dbReference type="Google" id="ProtNLM"/>
    </source>
</evidence>
<dbReference type="EMBL" id="JAVRHZ010000002">
    <property type="protein sequence ID" value="MDT0555253.1"/>
    <property type="molecule type" value="Genomic_DNA"/>
</dbReference>
<gene>
    <name evidence="1" type="ORF">RM538_04500</name>
</gene>
<reference evidence="1 2" key="1">
    <citation type="submission" date="2023-09" db="EMBL/GenBank/DDBJ databases">
        <authorList>
            <person name="Rey-Velasco X."/>
        </authorList>
    </citation>
    <scope>NUCLEOTIDE SEQUENCE [LARGE SCALE GENOMIC DNA]</scope>
    <source>
        <strain evidence="1 2">W242</strain>
    </source>
</reference>
<evidence type="ECO:0000313" key="2">
    <source>
        <dbReference type="Proteomes" id="UP001254488"/>
    </source>
</evidence>
<dbReference type="Proteomes" id="UP001254488">
    <property type="component" value="Unassembled WGS sequence"/>
</dbReference>
<dbReference type="RefSeq" id="WP_311332210.1">
    <property type="nucleotide sequence ID" value="NZ_JAVRHZ010000002.1"/>
</dbReference>
<keyword evidence="2" id="KW-1185">Reference proteome</keyword>